<evidence type="ECO:0000313" key="2">
    <source>
        <dbReference type="Proteomes" id="UP001199528"/>
    </source>
</evidence>
<organism evidence="1 2">
    <name type="scientific">Acinetobacter vivianii</name>
    <dbReference type="NCBI Taxonomy" id="1776742"/>
    <lineage>
        <taxon>Bacteria</taxon>
        <taxon>Pseudomonadati</taxon>
        <taxon>Pseudomonadota</taxon>
        <taxon>Gammaproteobacteria</taxon>
        <taxon>Moraxellales</taxon>
        <taxon>Moraxellaceae</taxon>
        <taxon>Acinetobacter</taxon>
    </lineage>
</organism>
<accession>A0AAJ6P5V9</accession>
<dbReference type="Proteomes" id="UP001199528">
    <property type="component" value="Chromosome"/>
</dbReference>
<dbReference type="EMBL" id="CP085083">
    <property type="protein sequence ID" value="WDZ51816.1"/>
    <property type="molecule type" value="Genomic_DNA"/>
</dbReference>
<name>A0AAJ6P5V9_9GAMM</name>
<dbReference type="KEGG" id="aviv:LF296_03190"/>
<sequence>MDYSEGTFSLTPSPWGTGSGVYTGALFQGAEKVPVHLSFTYDYRLSQGVATVHMRTVSPELGNFASLSDIAKYVSPTLKAGETNRTRFILLAGSKLASGTTNFPRMVCTS</sequence>
<protein>
    <submittedName>
        <fullName evidence="1">Uncharacterized protein</fullName>
    </submittedName>
</protein>
<evidence type="ECO:0000313" key="1">
    <source>
        <dbReference type="EMBL" id="WDZ51816.1"/>
    </source>
</evidence>
<reference evidence="1" key="1">
    <citation type="journal article" date="2022" name="Front Environ Sci">
        <title>Complete genome sequence analysis of a novel alkane-degrading bacterial strain, Acinetobacter vivianii KJ-1, and its diesel degradation ability.</title>
        <authorList>
            <person name="Zhang Y."/>
            <person name="Song F."/>
            <person name="Wang J."/>
            <person name="Zhao Q."/>
            <person name="Zheng L."/>
            <person name="Wang Z."/>
            <person name="Zhang X."/>
            <person name="Gao Y."/>
            <person name="Chen G."/>
            <person name="Huang Y."/>
        </authorList>
    </citation>
    <scope>NUCLEOTIDE SEQUENCE</scope>
    <source>
        <strain evidence="1">KJ-1</strain>
    </source>
</reference>
<reference evidence="1" key="2">
    <citation type="submission" date="2023-02" db="EMBL/GenBank/DDBJ databases">
        <authorList>
            <person name="Huang Y."/>
            <person name="Zhang Y."/>
            <person name="Zhang T."/>
            <person name="Wang J."/>
        </authorList>
    </citation>
    <scope>NUCLEOTIDE SEQUENCE</scope>
    <source>
        <strain evidence="1">KJ-1</strain>
    </source>
</reference>
<proteinExistence type="predicted"/>
<dbReference type="AlphaFoldDB" id="A0AAJ6P5V9"/>
<gene>
    <name evidence="1" type="ORF">LF296_03190</name>
</gene>
<dbReference type="RefSeq" id="WP_272655484.1">
    <property type="nucleotide sequence ID" value="NZ_CP085083.1"/>
</dbReference>